<dbReference type="EMBL" id="LIWG01000001">
    <property type="protein sequence ID" value="MBE3607363.1"/>
    <property type="molecule type" value="Genomic_DNA"/>
</dbReference>
<proteinExistence type="predicted"/>
<evidence type="ECO:0000256" key="1">
    <source>
        <dbReference type="SAM" id="Phobius"/>
    </source>
</evidence>
<reference evidence="2 5" key="2">
    <citation type="submission" date="2020-10" db="EMBL/GenBank/DDBJ databases">
        <title>Campylobacter californiensis sp. nov. isolated from cattle and feral swine in California.</title>
        <authorList>
            <person name="Miller W.G."/>
        </authorList>
    </citation>
    <scope>NUCLEOTIDE SEQUENCE [LARGE SCALE GENOMIC DNA]</scope>
    <source>
        <strain evidence="2 5">RM12919</strain>
    </source>
</reference>
<organism evidence="3 4">
    <name type="scientific">Campylobacter californiensis</name>
    <dbReference type="NCBI Taxonomy" id="1032243"/>
    <lineage>
        <taxon>Bacteria</taxon>
        <taxon>Pseudomonadati</taxon>
        <taxon>Campylobacterota</taxon>
        <taxon>Epsilonproteobacteria</taxon>
        <taxon>Campylobacterales</taxon>
        <taxon>Campylobacteraceae</taxon>
        <taxon>Campylobacter</taxon>
    </lineage>
</organism>
<evidence type="ECO:0000313" key="4">
    <source>
        <dbReference type="Proteomes" id="UP000650616"/>
    </source>
</evidence>
<keyword evidence="4" id="KW-1185">Reference proteome</keyword>
<gene>
    <name evidence="2" type="ORF">CCAL12919_06765</name>
    <name evidence="3" type="ORF">CCAL9337_01245</name>
</gene>
<name>A0AAW3ZUH8_9BACT</name>
<keyword evidence="1" id="KW-1133">Transmembrane helix</keyword>
<keyword evidence="1" id="KW-0812">Transmembrane</keyword>
<evidence type="ECO:0000313" key="3">
    <source>
        <dbReference type="EMBL" id="MBE3607363.1"/>
    </source>
</evidence>
<keyword evidence="1" id="KW-0472">Membrane</keyword>
<feature type="transmembrane region" description="Helical" evidence="1">
    <location>
        <begin position="12"/>
        <end position="31"/>
    </location>
</feature>
<comment type="caution">
    <text evidence="3">The sequence shown here is derived from an EMBL/GenBank/DDBJ whole genome shotgun (WGS) entry which is preliminary data.</text>
</comment>
<dbReference type="Proteomes" id="UP001318760">
    <property type="component" value="Unassembled WGS sequence"/>
</dbReference>
<accession>A0AAW3ZUH8</accession>
<protein>
    <submittedName>
        <fullName evidence="3">Uncharacterized protein</fullName>
    </submittedName>
</protein>
<dbReference type="RefSeq" id="WP_169972551.1">
    <property type="nucleotide sequence ID" value="NZ_CP012545.1"/>
</dbReference>
<sequence length="150" mass="17203">MALKNRGSLLPLTYIFGSFFGAAMIAIVFAYSNYRFSKYKFINFSELIFYEKSEIFIPKDDKYLLIVFSSNQSKIEEILKEQRSNLPVVAVDMLQKRGESNETLKSVSSDINTILKLINTLNITAVPSKVEIVRQNGEIYKQDSQIIKIE</sequence>
<dbReference type="EMBL" id="JADBHS010000012">
    <property type="protein sequence ID" value="MBE2986819.1"/>
    <property type="molecule type" value="Genomic_DNA"/>
</dbReference>
<dbReference type="AlphaFoldDB" id="A0AAW3ZUH8"/>
<evidence type="ECO:0000313" key="2">
    <source>
        <dbReference type="EMBL" id="MBE2986819.1"/>
    </source>
</evidence>
<dbReference type="Proteomes" id="UP000650616">
    <property type="component" value="Unassembled WGS sequence"/>
</dbReference>
<evidence type="ECO:0000313" key="5">
    <source>
        <dbReference type="Proteomes" id="UP001318760"/>
    </source>
</evidence>
<reference evidence="3 4" key="1">
    <citation type="submission" date="2015-08" db="EMBL/GenBank/DDBJ databases">
        <title>Comparative genomics of the Campylobacter concisus group.</title>
        <authorList>
            <person name="Yee E."/>
            <person name="Chapman M.H."/>
            <person name="Huynh S."/>
            <person name="Bono J.L."/>
            <person name="On S.L."/>
            <person name="St Leger J."/>
            <person name="Foster G."/>
            <person name="Parker C.T."/>
            <person name="Miller W.G."/>
        </authorList>
    </citation>
    <scope>NUCLEOTIDE SEQUENCE [LARGE SCALE GENOMIC DNA]</scope>
    <source>
        <strain evidence="3 4">RM9337</strain>
    </source>
</reference>